<evidence type="ECO:0000256" key="1">
    <source>
        <dbReference type="SAM" id="MobiDB-lite"/>
    </source>
</evidence>
<reference evidence="2 3" key="1">
    <citation type="submission" date="2020-08" db="EMBL/GenBank/DDBJ databases">
        <title>Genomic Encyclopedia of Type Strains, Phase IV (KMG-IV): sequencing the most valuable type-strain genomes for metagenomic binning, comparative biology and taxonomic classification.</title>
        <authorList>
            <person name="Goeker M."/>
        </authorList>
    </citation>
    <scope>NUCLEOTIDE SEQUENCE [LARGE SCALE GENOMIC DNA]</scope>
    <source>
        <strain evidence="2 3">DSM 19371</strain>
    </source>
</reference>
<name>A0A7W6LVS3_9SPHN</name>
<dbReference type="RefSeq" id="WP_051767939.1">
    <property type="nucleotide sequence ID" value="NZ_JACIEU010000035.1"/>
</dbReference>
<evidence type="ECO:0000313" key="2">
    <source>
        <dbReference type="EMBL" id="MBB4151370.1"/>
    </source>
</evidence>
<comment type="caution">
    <text evidence="2">The sequence shown here is derived from an EMBL/GenBank/DDBJ whole genome shotgun (WGS) entry which is preliminary data.</text>
</comment>
<evidence type="ECO:0000313" key="3">
    <source>
        <dbReference type="Proteomes" id="UP000590524"/>
    </source>
</evidence>
<dbReference type="EMBL" id="JACIEU010000035">
    <property type="protein sequence ID" value="MBB4151370.1"/>
    <property type="molecule type" value="Genomic_DNA"/>
</dbReference>
<sequence length="114" mass="13257">MLRLLARKHAALVSVGIVTMLCMGFGGDDASAQGWNRKQREDARTCESFGNRYGTPAFSDCMLSQQHRRDTKQLRSIEETERLSRIARDGQIMAERARQQRCERNPDRRECRRR</sequence>
<feature type="compositionally biased region" description="Basic and acidic residues" evidence="1">
    <location>
        <begin position="95"/>
        <end position="114"/>
    </location>
</feature>
<accession>A0A7W6LVS3</accession>
<protein>
    <submittedName>
        <fullName evidence="2">Uncharacterized protein</fullName>
    </submittedName>
</protein>
<keyword evidence="3" id="KW-1185">Reference proteome</keyword>
<dbReference type="AlphaFoldDB" id="A0A7W6LVS3"/>
<organism evidence="2 3">
    <name type="scientific">Sphingobium scionense</name>
    <dbReference type="NCBI Taxonomy" id="1404341"/>
    <lineage>
        <taxon>Bacteria</taxon>
        <taxon>Pseudomonadati</taxon>
        <taxon>Pseudomonadota</taxon>
        <taxon>Alphaproteobacteria</taxon>
        <taxon>Sphingomonadales</taxon>
        <taxon>Sphingomonadaceae</taxon>
        <taxon>Sphingobium</taxon>
    </lineage>
</organism>
<gene>
    <name evidence="2" type="ORF">GGQ90_005182</name>
</gene>
<dbReference type="Proteomes" id="UP000590524">
    <property type="component" value="Unassembled WGS sequence"/>
</dbReference>
<feature type="region of interest" description="Disordered" evidence="1">
    <location>
        <begin position="88"/>
        <end position="114"/>
    </location>
</feature>
<proteinExistence type="predicted"/>